<dbReference type="OrthoDB" id="9794779at2"/>
<dbReference type="PANTHER" id="PTHR40261:SF1">
    <property type="entry name" value="RIESKE DOMAIN-CONTAINING PROTEIN"/>
    <property type="match status" value="1"/>
</dbReference>
<dbReference type="RefSeq" id="WP_090320373.1">
    <property type="nucleotide sequence ID" value="NZ_AP035776.1"/>
</dbReference>
<protein>
    <submittedName>
        <fullName evidence="5">Ferredoxin subunit of nitrite reductase or a ring-hydroxylating dioxygenase</fullName>
    </submittedName>
</protein>
<dbReference type="SUPFAM" id="SSF50022">
    <property type="entry name" value="ISP domain"/>
    <property type="match status" value="1"/>
</dbReference>
<name>A0A1H1DRS1_9PSED</name>
<keyword evidence="5" id="KW-0560">Oxidoreductase</keyword>
<sequence length="136" mass="15550">MNHSDFPLCRVDELVEGQARGFDPLQRGRDSVFALVHEGQLRIYRNSCPHLDVRLEYRKDRFLSADGQLIVCYAHGAQFLPGTGECVYGPCLGQKLEALPWRVEEGWLVLQMRGKEVAPPHVEVSRLTIHRIPDRD</sequence>
<dbReference type="InterPro" id="IPR036922">
    <property type="entry name" value="Rieske_2Fe-2S_sf"/>
</dbReference>
<dbReference type="InterPro" id="IPR017941">
    <property type="entry name" value="Rieske_2Fe-2S"/>
</dbReference>
<keyword evidence="4" id="KW-0411">Iron-sulfur</keyword>
<dbReference type="PANTHER" id="PTHR40261">
    <property type="match status" value="1"/>
</dbReference>
<evidence type="ECO:0000256" key="3">
    <source>
        <dbReference type="ARBA" id="ARBA00023004"/>
    </source>
</evidence>
<keyword evidence="5" id="KW-0223">Dioxygenase</keyword>
<evidence type="ECO:0000256" key="1">
    <source>
        <dbReference type="ARBA" id="ARBA00022714"/>
    </source>
</evidence>
<evidence type="ECO:0000313" key="5">
    <source>
        <dbReference type="EMBL" id="SDQ78928.1"/>
    </source>
</evidence>
<dbReference type="Pfam" id="PF00355">
    <property type="entry name" value="Rieske"/>
    <property type="match status" value="1"/>
</dbReference>
<evidence type="ECO:0000256" key="2">
    <source>
        <dbReference type="ARBA" id="ARBA00022723"/>
    </source>
</evidence>
<gene>
    <name evidence="5" type="ORF">SAMN04490195_1849</name>
</gene>
<reference evidence="6" key="1">
    <citation type="submission" date="2016-10" db="EMBL/GenBank/DDBJ databases">
        <authorList>
            <person name="Varghese N."/>
            <person name="Submissions S."/>
        </authorList>
    </citation>
    <scope>NUCLEOTIDE SEQUENCE [LARGE SCALE GENOMIC DNA]</scope>
    <source>
        <strain evidence="6">BS3775</strain>
    </source>
</reference>
<evidence type="ECO:0000313" key="6">
    <source>
        <dbReference type="Proteomes" id="UP000199570"/>
    </source>
</evidence>
<dbReference type="AlphaFoldDB" id="A0A1H1DRS1"/>
<keyword evidence="6" id="KW-1185">Reference proteome</keyword>
<accession>A0A1H1DRS1</accession>
<dbReference type="GO" id="GO:0046872">
    <property type="term" value="F:metal ion binding"/>
    <property type="evidence" value="ECO:0007669"/>
    <property type="project" value="UniProtKB-KW"/>
</dbReference>
<keyword evidence="2" id="KW-0479">Metal-binding</keyword>
<keyword evidence="3" id="KW-0408">Iron</keyword>
<dbReference type="GO" id="GO:0051213">
    <property type="term" value="F:dioxygenase activity"/>
    <property type="evidence" value="ECO:0007669"/>
    <property type="project" value="UniProtKB-KW"/>
</dbReference>
<dbReference type="PROSITE" id="PS51296">
    <property type="entry name" value="RIESKE"/>
    <property type="match status" value="1"/>
</dbReference>
<dbReference type="Proteomes" id="UP000199570">
    <property type="component" value="Unassembled WGS sequence"/>
</dbReference>
<dbReference type="Gene3D" id="2.102.10.10">
    <property type="entry name" value="Rieske [2Fe-2S] iron-sulphur domain"/>
    <property type="match status" value="1"/>
</dbReference>
<keyword evidence="1" id="KW-0001">2Fe-2S</keyword>
<evidence type="ECO:0000256" key="4">
    <source>
        <dbReference type="ARBA" id="ARBA00023014"/>
    </source>
</evidence>
<dbReference type="CDD" id="cd03467">
    <property type="entry name" value="Rieske"/>
    <property type="match status" value="1"/>
</dbReference>
<dbReference type="EMBL" id="FNKJ01000003">
    <property type="protein sequence ID" value="SDQ78928.1"/>
    <property type="molecule type" value="Genomic_DNA"/>
</dbReference>
<dbReference type="GO" id="GO:0051537">
    <property type="term" value="F:2 iron, 2 sulfur cluster binding"/>
    <property type="evidence" value="ECO:0007669"/>
    <property type="project" value="UniProtKB-KW"/>
</dbReference>
<proteinExistence type="predicted"/>
<organism evidence="5 6">
    <name type="scientific">Pseudomonas moorei</name>
    <dbReference type="NCBI Taxonomy" id="395599"/>
    <lineage>
        <taxon>Bacteria</taxon>
        <taxon>Pseudomonadati</taxon>
        <taxon>Pseudomonadota</taxon>
        <taxon>Gammaproteobacteria</taxon>
        <taxon>Pseudomonadales</taxon>
        <taxon>Pseudomonadaceae</taxon>
        <taxon>Pseudomonas</taxon>
    </lineage>
</organism>